<feature type="transmembrane region" description="Helical" evidence="1">
    <location>
        <begin position="20"/>
        <end position="38"/>
    </location>
</feature>
<evidence type="ECO:0000313" key="2">
    <source>
        <dbReference type="EMBL" id="MFD1455760.1"/>
    </source>
</evidence>
<evidence type="ECO:0000313" key="3">
    <source>
        <dbReference type="Proteomes" id="UP001597189"/>
    </source>
</evidence>
<protein>
    <recommendedName>
        <fullName evidence="4">ABC transporter permease</fullName>
    </recommendedName>
</protein>
<dbReference type="Proteomes" id="UP001597189">
    <property type="component" value="Unassembled WGS sequence"/>
</dbReference>
<feature type="transmembrane region" description="Helical" evidence="1">
    <location>
        <begin position="89"/>
        <end position="108"/>
    </location>
</feature>
<feature type="transmembrane region" description="Helical" evidence="1">
    <location>
        <begin position="128"/>
        <end position="150"/>
    </location>
</feature>
<keyword evidence="1" id="KW-1133">Transmembrane helix</keyword>
<dbReference type="EMBL" id="JBHTOD010000006">
    <property type="protein sequence ID" value="MFD1455760.1"/>
    <property type="molecule type" value="Genomic_DNA"/>
</dbReference>
<evidence type="ECO:0000256" key="1">
    <source>
        <dbReference type="SAM" id="Phobius"/>
    </source>
</evidence>
<evidence type="ECO:0008006" key="4">
    <source>
        <dbReference type="Google" id="ProtNLM"/>
    </source>
</evidence>
<dbReference type="RefSeq" id="WP_382404482.1">
    <property type="nucleotide sequence ID" value="NZ_JBHTOD010000006.1"/>
</dbReference>
<feature type="transmembrane region" description="Helical" evidence="1">
    <location>
        <begin position="157"/>
        <end position="174"/>
    </location>
</feature>
<proteinExistence type="predicted"/>
<keyword evidence="1" id="KW-0472">Membrane</keyword>
<comment type="caution">
    <text evidence="2">The sequence shown here is derived from an EMBL/GenBank/DDBJ whole genome shotgun (WGS) entry which is preliminary data.</text>
</comment>
<feature type="transmembrane region" description="Helical" evidence="1">
    <location>
        <begin position="58"/>
        <end position="77"/>
    </location>
</feature>
<sequence length="220" mass="25696">MRRVWRQQYHQLRLHWRSGCLFILSMSLFVAALLRETFQSGATAPTIYAYLFNSQLFSTIYLPLCLMASLSLFDYRLLDYGRVGRKRVWFWQLLSQNGIMQGMLWGLWTGSLLWRSYFLGHWMAVKAILWGCLQLGMHQGFFVTLSLILYWSLRKKIMAILGIWLLEVVSLDLLQQPASPFFKYTHLAPFGSHWSAALVVCLSWGVAIIGLCWLIDWRDS</sequence>
<organism evidence="2 3">
    <name type="scientific">Levilactobacillus lanxiensis</name>
    <dbReference type="NCBI Taxonomy" id="2799568"/>
    <lineage>
        <taxon>Bacteria</taxon>
        <taxon>Bacillati</taxon>
        <taxon>Bacillota</taxon>
        <taxon>Bacilli</taxon>
        <taxon>Lactobacillales</taxon>
        <taxon>Lactobacillaceae</taxon>
        <taxon>Levilactobacillus</taxon>
    </lineage>
</organism>
<name>A0ABW4D5C6_9LACO</name>
<feature type="transmembrane region" description="Helical" evidence="1">
    <location>
        <begin position="194"/>
        <end position="215"/>
    </location>
</feature>
<accession>A0ABW4D5C6</accession>
<gene>
    <name evidence="2" type="ORF">ACFQ44_08740</name>
</gene>
<reference evidence="3" key="1">
    <citation type="journal article" date="2019" name="Int. J. Syst. Evol. Microbiol.">
        <title>The Global Catalogue of Microorganisms (GCM) 10K type strain sequencing project: providing services to taxonomists for standard genome sequencing and annotation.</title>
        <authorList>
            <consortium name="The Broad Institute Genomics Platform"/>
            <consortium name="The Broad Institute Genome Sequencing Center for Infectious Disease"/>
            <person name="Wu L."/>
            <person name="Ma J."/>
        </authorList>
    </citation>
    <scope>NUCLEOTIDE SEQUENCE [LARGE SCALE GENOMIC DNA]</scope>
    <source>
        <strain evidence="3">CCM 8979</strain>
    </source>
</reference>
<keyword evidence="1" id="KW-0812">Transmembrane</keyword>
<keyword evidence="3" id="KW-1185">Reference proteome</keyword>